<keyword evidence="2" id="KW-1017">Isopeptide bond</keyword>
<keyword evidence="1 5" id="KW-0963">Cytoplasm</keyword>
<evidence type="ECO:0000256" key="5">
    <source>
        <dbReference type="RuleBase" id="RU361182"/>
    </source>
</evidence>
<dbReference type="Pfam" id="PF09138">
    <property type="entry name" value="Urm1"/>
    <property type="match status" value="1"/>
</dbReference>
<evidence type="ECO:0000256" key="1">
    <source>
        <dbReference type="ARBA" id="ARBA00022490"/>
    </source>
</evidence>
<accession>A0A7R9R0S5</accession>
<dbReference type="EMBL" id="CAJPVJ010036617">
    <property type="protein sequence ID" value="CAG2181308.1"/>
    <property type="molecule type" value="Genomic_DNA"/>
</dbReference>
<dbReference type="InterPro" id="IPR015221">
    <property type="entry name" value="Urm1"/>
</dbReference>
<dbReference type="CDD" id="cd01764">
    <property type="entry name" value="Ubl_Urm1"/>
    <property type="match status" value="1"/>
</dbReference>
<dbReference type="InterPro" id="IPR016155">
    <property type="entry name" value="Mopterin_synth/thiamin_S_b"/>
</dbReference>
<evidence type="ECO:0000256" key="3">
    <source>
        <dbReference type="ARBA" id="ARBA00022694"/>
    </source>
</evidence>
<reference evidence="6" key="1">
    <citation type="submission" date="2020-11" db="EMBL/GenBank/DDBJ databases">
        <authorList>
            <person name="Tran Van P."/>
        </authorList>
    </citation>
    <scope>NUCLEOTIDE SEQUENCE</scope>
</reference>
<dbReference type="GO" id="GO:0005737">
    <property type="term" value="C:cytoplasm"/>
    <property type="evidence" value="ECO:0007669"/>
    <property type="project" value="UniProtKB-SubCell"/>
</dbReference>
<comment type="pathway">
    <text evidence="5">tRNA modification; 5-methoxycarbonylmethyl-2-thiouridine-tRNA biosynthesis.</text>
</comment>
<comment type="subcellular location">
    <subcellularLocation>
        <location evidence="5">Cytoplasm</location>
    </subcellularLocation>
</comment>
<evidence type="ECO:0000256" key="2">
    <source>
        <dbReference type="ARBA" id="ARBA00022499"/>
    </source>
</evidence>
<evidence type="ECO:0000313" key="7">
    <source>
        <dbReference type="Proteomes" id="UP000728032"/>
    </source>
</evidence>
<dbReference type="SUPFAM" id="SSF54285">
    <property type="entry name" value="MoaD/ThiS"/>
    <property type="match status" value="1"/>
</dbReference>
<dbReference type="EMBL" id="OC951442">
    <property type="protein sequence ID" value="CAD7664171.1"/>
    <property type="molecule type" value="Genomic_DNA"/>
</dbReference>
<gene>
    <name evidence="6" type="ORF">ONB1V03_LOCUS20729</name>
</gene>
<dbReference type="UniPathway" id="UPA00988"/>
<keyword evidence="3 5" id="KW-0819">tRNA processing</keyword>
<keyword evidence="7" id="KW-1185">Reference proteome</keyword>
<dbReference type="PANTHER" id="PTHR14986">
    <property type="entry name" value="RURM1 PROTEIN"/>
    <property type="match status" value="1"/>
</dbReference>
<evidence type="ECO:0000256" key="4">
    <source>
        <dbReference type="ARBA" id="ARBA00022786"/>
    </source>
</evidence>
<dbReference type="AlphaFoldDB" id="A0A7R9R0S5"/>
<proteinExistence type="inferred from homology"/>
<sequence>KQLIDCLKTNHLKERPELFVSGDTVRPGILVLINEVDWDLLGRHHYVLQPNDRVLFISTLHGG</sequence>
<organism evidence="6">
    <name type="scientific">Oppiella nova</name>
    <dbReference type="NCBI Taxonomy" id="334625"/>
    <lineage>
        <taxon>Eukaryota</taxon>
        <taxon>Metazoa</taxon>
        <taxon>Ecdysozoa</taxon>
        <taxon>Arthropoda</taxon>
        <taxon>Chelicerata</taxon>
        <taxon>Arachnida</taxon>
        <taxon>Acari</taxon>
        <taxon>Acariformes</taxon>
        <taxon>Sarcoptiformes</taxon>
        <taxon>Oribatida</taxon>
        <taxon>Brachypylina</taxon>
        <taxon>Oppioidea</taxon>
        <taxon>Oppiidae</taxon>
        <taxon>Oppiella</taxon>
    </lineage>
</organism>
<feature type="non-terminal residue" evidence="6">
    <location>
        <position position="1"/>
    </location>
</feature>
<name>A0A7R9R0S5_9ACAR</name>
<dbReference type="Gene3D" id="3.10.20.30">
    <property type="match status" value="1"/>
</dbReference>
<dbReference type="InterPro" id="IPR012675">
    <property type="entry name" value="Beta-grasp_dom_sf"/>
</dbReference>
<dbReference type="Proteomes" id="UP000728032">
    <property type="component" value="Unassembled WGS sequence"/>
</dbReference>
<keyword evidence="4" id="KW-0833">Ubl conjugation pathway</keyword>
<dbReference type="GO" id="GO:0034227">
    <property type="term" value="P:tRNA thio-modification"/>
    <property type="evidence" value="ECO:0007669"/>
    <property type="project" value="InterPro"/>
</dbReference>
<evidence type="ECO:0000313" key="6">
    <source>
        <dbReference type="EMBL" id="CAD7664171.1"/>
    </source>
</evidence>
<comment type="similarity">
    <text evidence="5">Belongs to the URM1 family.</text>
</comment>
<protein>
    <recommendedName>
        <fullName evidence="5">Ubiquitin-related modifier 1</fullName>
    </recommendedName>
</protein>
<dbReference type="OrthoDB" id="10248987at2759"/>